<reference evidence="3" key="1">
    <citation type="journal article" date="2019" name="Int. J. Syst. Evol. Microbiol.">
        <title>The Global Catalogue of Microorganisms (GCM) 10K type strain sequencing project: providing services to taxonomists for standard genome sequencing and annotation.</title>
        <authorList>
            <consortium name="The Broad Institute Genomics Platform"/>
            <consortium name="The Broad Institute Genome Sequencing Center for Infectious Disease"/>
            <person name="Wu L."/>
            <person name="Ma J."/>
        </authorList>
    </citation>
    <scope>NUCLEOTIDE SEQUENCE [LARGE SCALE GENOMIC DNA]</scope>
    <source>
        <strain evidence="3">CGMCC 1.16225</strain>
    </source>
</reference>
<dbReference type="Proteomes" id="UP001597405">
    <property type="component" value="Unassembled WGS sequence"/>
</dbReference>
<dbReference type="RefSeq" id="WP_379101664.1">
    <property type="nucleotide sequence ID" value="NZ_JBHUGZ010000014.1"/>
</dbReference>
<keyword evidence="3" id="KW-1185">Reference proteome</keyword>
<feature type="region of interest" description="Disordered" evidence="1">
    <location>
        <begin position="1"/>
        <end position="41"/>
    </location>
</feature>
<protein>
    <submittedName>
        <fullName evidence="2">Uncharacterized protein</fullName>
    </submittedName>
</protein>
<sequence length="41" mass="4534">MADHDAVDAHMAGKKEFSQSHDPHAYDRYRSVSPAAPAPIR</sequence>
<proteinExistence type="predicted"/>
<evidence type="ECO:0000256" key="1">
    <source>
        <dbReference type="SAM" id="MobiDB-lite"/>
    </source>
</evidence>
<evidence type="ECO:0000313" key="2">
    <source>
        <dbReference type="EMBL" id="MFD1985330.1"/>
    </source>
</evidence>
<dbReference type="EMBL" id="JBHUGZ010000014">
    <property type="protein sequence ID" value="MFD1985330.1"/>
    <property type="molecule type" value="Genomic_DNA"/>
</dbReference>
<organism evidence="2 3">
    <name type="scientific">Mesorhizobium newzealandense</name>
    <dbReference type="NCBI Taxonomy" id="1300302"/>
    <lineage>
        <taxon>Bacteria</taxon>
        <taxon>Pseudomonadati</taxon>
        <taxon>Pseudomonadota</taxon>
        <taxon>Alphaproteobacteria</taxon>
        <taxon>Hyphomicrobiales</taxon>
        <taxon>Phyllobacteriaceae</taxon>
        <taxon>Mesorhizobium</taxon>
    </lineage>
</organism>
<feature type="compositionally biased region" description="Basic and acidic residues" evidence="1">
    <location>
        <begin position="1"/>
        <end position="30"/>
    </location>
</feature>
<gene>
    <name evidence="2" type="ORF">ACFSOZ_22585</name>
</gene>
<accession>A0ABW4UG52</accession>
<comment type="caution">
    <text evidence="2">The sequence shown here is derived from an EMBL/GenBank/DDBJ whole genome shotgun (WGS) entry which is preliminary data.</text>
</comment>
<name>A0ABW4UG52_9HYPH</name>
<evidence type="ECO:0000313" key="3">
    <source>
        <dbReference type="Proteomes" id="UP001597405"/>
    </source>
</evidence>